<reference evidence="25 26" key="1">
    <citation type="journal article" date="2018" name="Nat. Genet.">
        <title>The Rosa genome provides new insights in the design of modern roses.</title>
        <authorList>
            <person name="Bendahmane M."/>
        </authorList>
    </citation>
    <scope>NUCLEOTIDE SEQUENCE [LARGE SCALE GENOMIC DNA]</scope>
    <source>
        <strain evidence="26">cv. Old Blush</strain>
    </source>
</reference>
<evidence type="ECO:0000256" key="14">
    <source>
        <dbReference type="ARBA" id="ARBA00022777"/>
    </source>
</evidence>
<keyword evidence="26" id="KW-1185">Reference proteome</keyword>
<feature type="domain" description="Protein kinase" evidence="24">
    <location>
        <begin position="690"/>
        <end position="965"/>
    </location>
</feature>
<gene>
    <name evidence="25" type="ORF">RchiOBHm_Chr7g0213681</name>
</gene>
<dbReference type="GO" id="GO:0099402">
    <property type="term" value="P:plant organ development"/>
    <property type="evidence" value="ECO:0007669"/>
    <property type="project" value="UniProtKB-ARBA"/>
</dbReference>
<dbReference type="PROSITE" id="PS00107">
    <property type="entry name" value="PROTEIN_KINASE_ATP"/>
    <property type="match status" value="1"/>
</dbReference>
<comment type="caution">
    <text evidence="25">The sequence shown here is derived from an EMBL/GenBank/DDBJ whole genome shotgun (WGS) entry which is preliminary data.</text>
</comment>
<dbReference type="Gene3D" id="3.80.10.10">
    <property type="entry name" value="Ribonuclease Inhibitor"/>
    <property type="match status" value="3"/>
</dbReference>
<dbReference type="PROSITE" id="PS50011">
    <property type="entry name" value="PROTEIN_KINASE_DOM"/>
    <property type="match status" value="1"/>
</dbReference>
<evidence type="ECO:0000256" key="6">
    <source>
        <dbReference type="ARBA" id="ARBA00022527"/>
    </source>
</evidence>
<dbReference type="Pfam" id="PF08263">
    <property type="entry name" value="LRRNT_2"/>
    <property type="match status" value="1"/>
</dbReference>
<evidence type="ECO:0000313" key="25">
    <source>
        <dbReference type="EMBL" id="PRQ19123.1"/>
    </source>
</evidence>
<dbReference type="InterPro" id="IPR003591">
    <property type="entry name" value="Leu-rich_rpt_typical-subtyp"/>
</dbReference>
<dbReference type="Proteomes" id="UP000238479">
    <property type="component" value="Chromosome 7"/>
</dbReference>
<accession>A0A2P6PB14</accession>
<keyword evidence="16" id="KW-1133">Transmembrane helix</keyword>
<keyword evidence="6" id="KW-0723">Serine/threonine-protein kinase</keyword>
<evidence type="ECO:0000256" key="16">
    <source>
        <dbReference type="ARBA" id="ARBA00022989"/>
    </source>
</evidence>
<dbReference type="SMART" id="SM00365">
    <property type="entry name" value="LRR_SD22"/>
    <property type="match status" value="7"/>
</dbReference>
<dbReference type="OMA" id="ENTMINE"/>
<evidence type="ECO:0000256" key="3">
    <source>
        <dbReference type="ARBA" id="ARBA00012513"/>
    </source>
</evidence>
<dbReference type="InterPro" id="IPR000719">
    <property type="entry name" value="Prot_kinase_dom"/>
</dbReference>
<dbReference type="PRINTS" id="PR00019">
    <property type="entry name" value="LEURICHRPT"/>
</dbReference>
<dbReference type="GO" id="GO:0005524">
    <property type="term" value="F:ATP binding"/>
    <property type="evidence" value="ECO:0007669"/>
    <property type="project" value="UniProtKB-UniRule"/>
</dbReference>
<evidence type="ECO:0000313" key="26">
    <source>
        <dbReference type="Proteomes" id="UP000238479"/>
    </source>
</evidence>
<evidence type="ECO:0000256" key="13">
    <source>
        <dbReference type="ARBA" id="ARBA00022741"/>
    </source>
</evidence>
<keyword evidence="5" id="KW-0964">Secreted</keyword>
<keyword evidence="10" id="KW-0812">Transmembrane</keyword>
<evidence type="ECO:0000256" key="8">
    <source>
        <dbReference type="ARBA" id="ARBA00022614"/>
    </source>
</evidence>
<evidence type="ECO:0000256" key="12">
    <source>
        <dbReference type="ARBA" id="ARBA00022737"/>
    </source>
</evidence>
<comment type="similarity">
    <text evidence="20">Belongs to the polygalacturonase-inhibiting protein family.</text>
</comment>
<keyword evidence="11" id="KW-0732">Signal</keyword>
<evidence type="ECO:0000256" key="18">
    <source>
        <dbReference type="ARBA" id="ARBA00023170"/>
    </source>
</evidence>
<evidence type="ECO:0000256" key="11">
    <source>
        <dbReference type="ARBA" id="ARBA00022729"/>
    </source>
</evidence>
<dbReference type="Pfam" id="PF13855">
    <property type="entry name" value="LRR_8"/>
    <property type="match status" value="2"/>
</dbReference>
<dbReference type="SMART" id="SM00369">
    <property type="entry name" value="LRR_TYP"/>
    <property type="match status" value="9"/>
</dbReference>
<dbReference type="GO" id="GO:0009653">
    <property type="term" value="P:anatomical structure morphogenesis"/>
    <property type="evidence" value="ECO:0007669"/>
    <property type="project" value="UniProtKB-ARBA"/>
</dbReference>
<keyword evidence="19" id="KW-0325">Glycoprotein</keyword>
<dbReference type="FunFam" id="1.10.510.10:FF:000445">
    <property type="entry name" value="MDIS1-interacting receptor like kinase 2"/>
    <property type="match status" value="1"/>
</dbReference>
<keyword evidence="9 25" id="KW-0808">Transferase</keyword>
<name>A0A2P6PB14_ROSCH</name>
<feature type="binding site" evidence="23">
    <location>
        <position position="719"/>
    </location>
    <ligand>
        <name>ATP</name>
        <dbReference type="ChEBI" id="CHEBI:30616"/>
    </ligand>
</feature>
<evidence type="ECO:0000256" key="17">
    <source>
        <dbReference type="ARBA" id="ARBA00023136"/>
    </source>
</evidence>
<dbReference type="Pfam" id="PF23598">
    <property type="entry name" value="LRR_14"/>
    <property type="match status" value="1"/>
</dbReference>
<evidence type="ECO:0000256" key="23">
    <source>
        <dbReference type="PROSITE-ProRule" id="PRU10141"/>
    </source>
</evidence>
<dbReference type="PANTHER" id="PTHR27008">
    <property type="entry name" value="OS04G0122200 PROTEIN"/>
    <property type="match status" value="1"/>
</dbReference>
<comment type="subcellular location">
    <subcellularLocation>
        <location evidence="2">Cell membrane</location>
        <topology evidence="2">Single-pass type I membrane protein</topology>
    </subcellularLocation>
    <subcellularLocation>
        <location evidence="1">Secreted</location>
        <location evidence="1">Cell wall</location>
    </subcellularLocation>
</comment>
<keyword evidence="14" id="KW-0418">Kinase</keyword>
<comment type="catalytic activity">
    <reaction evidence="21">
        <text>L-threonyl-[protein] + ATP = O-phospho-L-threonyl-[protein] + ADP + H(+)</text>
        <dbReference type="Rhea" id="RHEA:46608"/>
        <dbReference type="Rhea" id="RHEA-COMP:11060"/>
        <dbReference type="Rhea" id="RHEA-COMP:11605"/>
        <dbReference type="ChEBI" id="CHEBI:15378"/>
        <dbReference type="ChEBI" id="CHEBI:30013"/>
        <dbReference type="ChEBI" id="CHEBI:30616"/>
        <dbReference type="ChEBI" id="CHEBI:61977"/>
        <dbReference type="ChEBI" id="CHEBI:456216"/>
        <dbReference type="EC" id="2.7.11.1"/>
    </reaction>
</comment>
<keyword evidence="17" id="KW-0472">Membrane</keyword>
<evidence type="ECO:0000256" key="22">
    <source>
        <dbReference type="ARBA" id="ARBA00048679"/>
    </source>
</evidence>
<organism evidence="25 26">
    <name type="scientific">Rosa chinensis</name>
    <name type="common">China rose</name>
    <dbReference type="NCBI Taxonomy" id="74649"/>
    <lineage>
        <taxon>Eukaryota</taxon>
        <taxon>Viridiplantae</taxon>
        <taxon>Streptophyta</taxon>
        <taxon>Embryophyta</taxon>
        <taxon>Tracheophyta</taxon>
        <taxon>Spermatophyta</taxon>
        <taxon>Magnoliopsida</taxon>
        <taxon>eudicotyledons</taxon>
        <taxon>Gunneridae</taxon>
        <taxon>Pentapetalae</taxon>
        <taxon>rosids</taxon>
        <taxon>fabids</taxon>
        <taxon>Rosales</taxon>
        <taxon>Rosaceae</taxon>
        <taxon>Rosoideae</taxon>
        <taxon>Rosoideae incertae sedis</taxon>
        <taxon>Rosa</taxon>
    </lineage>
</organism>
<keyword evidence="5" id="KW-0134">Cell wall</keyword>
<evidence type="ECO:0000256" key="5">
    <source>
        <dbReference type="ARBA" id="ARBA00022512"/>
    </source>
</evidence>
<dbReference type="GO" id="GO:0005886">
    <property type="term" value="C:plasma membrane"/>
    <property type="evidence" value="ECO:0007669"/>
    <property type="project" value="UniProtKB-SubCell"/>
</dbReference>
<evidence type="ECO:0000256" key="7">
    <source>
        <dbReference type="ARBA" id="ARBA00022553"/>
    </source>
</evidence>
<dbReference type="InterPro" id="IPR013210">
    <property type="entry name" value="LRR_N_plant-typ"/>
</dbReference>
<dbReference type="Pfam" id="PF00560">
    <property type="entry name" value="LRR_1"/>
    <property type="match status" value="7"/>
</dbReference>
<evidence type="ECO:0000256" key="9">
    <source>
        <dbReference type="ARBA" id="ARBA00022679"/>
    </source>
</evidence>
<dbReference type="PROSITE" id="PS51257">
    <property type="entry name" value="PROKAR_LIPOPROTEIN"/>
    <property type="match status" value="1"/>
</dbReference>
<keyword evidence="12" id="KW-0677">Repeat</keyword>
<dbReference type="PANTHER" id="PTHR27008:SF480">
    <property type="entry name" value="MDIS1-INTERACTING RECEPTOR LIKE KINASE 2-LIKE"/>
    <property type="match status" value="1"/>
</dbReference>
<dbReference type="GO" id="GO:0004674">
    <property type="term" value="F:protein serine/threonine kinase activity"/>
    <property type="evidence" value="ECO:0007669"/>
    <property type="project" value="UniProtKB-KW"/>
</dbReference>
<dbReference type="PROSITE" id="PS51450">
    <property type="entry name" value="LRR"/>
    <property type="match status" value="3"/>
</dbReference>
<dbReference type="FunFam" id="3.80.10.10:FF:000416">
    <property type="entry name" value="Probable leucine-rich repeat receptor-like protein kinase At5g63930"/>
    <property type="match status" value="1"/>
</dbReference>
<dbReference type="InterPro" id="IPR008266">
    <property type="entry name" value="Tyr_kinase_AS"/>
</dbReference>
<dbReference type="EMBL" id="PDCK01000045">
    <property type="protein sequence ID" value="PRQ19123.1"/>
    <property type="molecule type" value="Genomic_DNA"/>
</dbReference>
<protein>
    <recommendedName>
        <fullName evidence="3">non-specific serine/threonine protein kinase</fullName>
        <ecNumber evidence="3">2.7.11.1</ecNumber>
    </recommendedName>
</protein>
<evidence type="ECO:0000256" key="21">
    <source>
        <dbReference type="ARBA" id="ARBA00047899"/>
    </source>
</evidence>
<keyword evidence="7" id="KW-0597">Phosphoprotein</keyword>
<dbReference type="Gramene" id="PRQ19123">
    <property type="protein sequence ID" value="PRQ19123"/>
    <property type="gene ID" value="RchiOBHm_Chr7g0213681"/>
</dbReference>
<dbReference type="Gene3D" id="3.30.200.20">
    <property type="entry name" value="Phosphorylase Kinase, domain 1"/>
    <property type="match status" value="1"/>
</dbReference>
<dbReference type="InterPro" id="IPR011009">
    <property type="entry name" value="Kinase-like_dom_sf"/>
</dbReference>
<comment type="catalytic activity">
    <reaction evidence="22">
        <text>L-seryl-[protein] + ATP = O-phospho-L-seryl-[protein] + ADP + H(+)</text>
        <dbReference type="Rhea" id="RHEA:17989"/>
        <dbReference type="Rhea" id="RHEA-COMP:9863"/>
        <dbReference type="Rhea" id="RHEA-COMP:11604"/>
        <dbReference type="ChEBI" id="CHEBI:15378"/>
        <dbReference type="ChEBI" id="CHEBI:29999"/>
        <dbReference type="ChEBI" id="CHEBI:30616"/>
        <dbReference type="ChEBI" id="CHEBI:83421"/>
        <dbReference type="ChEBI" id="CHEBI:456216"/>
        <dbReference type="EC" id="2.7.11.1"/>
    </reaction>
</comment>
<keyword evidence="18" id="KW-0675">Receptor</keyword>
<dbReference type="FunFam" id="3.80.10.10:FF:000719">
    <property type="entry name" value="MDIS1-interacting receptor like kinase 2 isoform A"/>
    <property type="match status" value="1"/>
</dbReference>
<dbReference type="InterPro" id="IPR017441">
    <property type="entry name" value="Protein_kinase_ATP_BS"/>
</dbReference>
<evidence type="ECO:0000256" key="4">
    <source>
        <dbReference type="ARBA" id="ARBA00022475"/>
    </source>
</evidence>
<dbReference type="Gene3D" id="1.10.510.10">
    <property type="entry name" value="Transferase(Phosphotransferase) domain 1"/>
    <property type="match status" value="1"/>
</dbReference>
<dbReference type="InterPro" id="IPR001611">
    <property type="entry name" value="Leu-rich_rpt"/>
</dbReference>
<dbReference type="AlphaFoldDB" id="A0A2P6PB14"/>
<dbReference type="FunFam" id="3.80.10.10:FF:000095">
    <property type="entry name" value="LRR receptor-like serine/threonine-protein kinase GSO1"/>
    <property type="match status" value="1"/>
</dbReference>
<keyword evidence="15 23" id="KW-0067">ATP-binding</keyword>
<dbReference type="PROSITE" id="PS00109">
    <property type="entry name" value="PROTEIN_KINASE_TYR"/>
    <property type="match status" value="1"/>
</dbReference>
<dbReference type="FunFam" id="3.30.200.20:FF:000309">
    <property type="entry name" value="Leucine-rich repeat receptor protein kinase MSP1"/>
    <property type="match status" value="1"/>
</dbReference>
<proteinExistence type="inferred from homology"/>
<dbReference type="SUPFAM" id="SSF52058">
    <property type="entry name" value="L domain-like"/>
    <property type="match status" value="1"/>
</dbReference>
<dbReference type="Pfam" id="PF00069">
    <property type="entry name" value="Pkinase"/>
    <property type="match status" value="1"/>
</dbReference>
<dbReference type="InterPro" id="IPR051809">
    <property type="entry name" value="Plant_receptor-like_S/T_kinase"/>
</dbReference>
<evidence type="ECO:0000256" key="10">
    <source>
        <dbReference type="ARBA" id="ARBA00022692"/>
    </source>
</evidence>
<sequence>MKSLTSSYAGISSLACLILYVMLVSSPNINIAFASSASASTEAEALLEWKSSFKTDTQNNLTSWTHSARANASPCNVWTGISCNTARSVNRINLTNSGIQGTLHEFPFLSFPNLEYVDLSLNKIFDAIPPQISSLSKLIYLDLSYNELSGKIPPEIGLLTNLEVLHLVGNQLNGSIPEEIGQLKYLYELALYTNNLEGSIPTSLGNLSNLNFLFLYENQLSGNIPPEMGNLHNLVELYLDTNYLTGPIPPTFGNFKELTVMSLCNNNLSGSIPLELGNLKSLVQLYICKNNLSGSIPASLGDLTNLTHLYLYQNELSGAIPKELGSLISLVDLELTMNNLTGSIPTSFGDLSNLEILYLRDNQFSGSIPEEIENLMKLTVLELRLEWNQLTSNISEDFGVYPHLQFIDLSHNNLYGEVSHTWGQCPHLATLRIAENNLTGSIPPEIGNAAQIHELDLSSNKLVGVIPKDFGRMTSLLKLVLNDNQLWGHIPSEFGSLTNLEYLDLSTNKINESIPSSIGDLFRLNYLNLSSNNLSHEIPFQLGKLVHLSQLDLSYNLLENRIPSELSNMQSLETLNLSHNNLSGLIPTTFDEMPGLLYVDISYNQLQGPIPNNKAFQDGTLDGNEGLCSNVVRRLQPCTNISKSSPKSASRKKKEHQPIHHNMQDGEIFSVLNFDGRKMYEEIIKATNGFDSMYCLGKGGSGSVYKAMLSSGDIVAVKKLHEILDADGVDVETSRKDFLNEVRALVEIRHRNIVKLLGYCSYPSHLFLVYEYLGKGSLSSLLSNEHEAKKIDWRYRVRIVKGVAHALSYMHHDCKPPIVHRDISSNNILLSDECEPCVSDFGTAKLLNPNSSNWTARAGTYGYVAPELAYTMKVTEKCDVYSFGVLALEVLMGKQVGDFISSFSHLSDSANILPKDVLDQRLPPPIPQVEDELIIIAGLAIEYRHSHPQSRPTMLKVSQVLSSQLAYCYKQQDITLEQLIN</sequence>
<evidence type="ECO:0000256" key="15">
    <source>
        <dbReference type="ARBA" id="ARBA00022840"/>
    </source>
</evidence>
<evidence type="ECO:0000256" key="1">
    <source>
        <dbReference type="ARBA" id="ARBA00004191"/>
    </source>
</evidence>
<dbReference type="FunFam" id="3.80.10.10:FF:000400">
    <property type="entry name" value="Nuclear pore complex protein NUP107"/>
    <property type="match status" value="1"/>
</dbReference>
<dbReference type="EC" id="2.7.11.1" evidence="3"/>
<evidence type="ECO:0000256" key="20">
    <source>
        <dbReference type="ARBA" id="ARBA00038043"/>
    </source>
</evidence>
<keyword evidence="8" id="KW-0433">Leucine-rich repeat</keyword>
<dbReference type="SUPFAM" id="SSF56112">
    <property type="entry name" value="Protein kinase-like (PK-like)"/>
    <property type="match status" value="1"/>
</dbReference>
<dbReference type="SUPFAM" id="SSF52047">
    <property type="entry name" value="RNI-like"/>
    <property type="match status" value="1"/>
</dbReference>
<dbReference type="InterPro" id="IPR055414">
    <property type="entry name" value="LRR_R13L4/SHOC2-like"/>
</dbReference>
<evidence type="ECO:0000259" key="24">
    <source>
        <dbReference type="PROSITE" id="PS50011"/>
    </source>
</evidence>
<evidence type="ECO:0000256" key="2">
    <source>
        <dbReference type="ARBA" id="ARBA00004251"/>
    </source>
</evidence>
<keyword evidence="4" id="KW-1003">Cell membrane</keyword>
<dbReference type="InterPro" id="IPR032675">
    <property type="entry name" value="LRR_dom_sf"/>
</dbReference>
<keyword evidence="13 23" id="KW-0547">Nucleotide-binding</keyword>
<evidence type="ECO:0000256" key="19">
    <source>
        <dbReference type="ARBA" id="ARBA00023180"/>
    </source>
</evidence>